<dbReference type="SUPFAM" id="SSF51261">
    <property type="entry name" value="Duplicated hybrid motif"/>
    <property type="match status" value="1"/>
</dbReference>
<evidence type="ECO:0000259" key="2">
    <source>
        <dbReference type="Pfam" id="PF01551"/>
    </source>
</evidence>
<keyword evidence="4" id="KW-1185">Reference proteome</keyword>
<keyword evidence="1" id="KW-0732">Signal</keyword>
<dbReference type="Gene3D" id="2.70.70.10">
    <property type="entry name" value="Glucose Permease (Domain IIA)"/>
    <property type="match status" value="1"/>
</dbReference>
<sequence length="271" mass="29617">MMRFVLAAALVILSSFGAVAGPLSLEGNFVQGGLVFGKTAPDAEVLFEGKAVRVSPEGHFVVGFGRDFKETAALQIRVPGQPVLERTLQVARRTYATEKVDGLPPSKVTPSQKFLDRIRRENAEIARIRAMDTDQEWFLSGWDWPAEGRISGVYGSQRILNGIPKRPHFGLDVAAPVGTPVYTSTDGVVRMTEPDLYYTGGTIMIDHGHGLVSVYSHLERLHVKVGDFVKKGTLIGEIGATGRASGPHLDWRLNWFGERLDPQLLVGAKPD</sequence>
<feature type="chain" id="PRO_5045044087" evidence="1">
    <location>
        <begin position="21"/>
        <end position="271"/>
    </location>
</feature>
<feature type="signal peptide" evidence="1">
    <location>
        <begin position="1"/>
        <end position="20"/>
    </location>
</feature>
<comment type="caution">
    <text evidence="3">The sequence shown here is derived from an EMBL/GenBank/DDBJ whole genome shotgun (WGS) entry which is preliminary data.</text>
</comment>
<gene>
    <name evidence="3" type="ORF">GCM10007924_08790</name>
</gene>
<dbReference type="InterPro" id="IPR050570">
    <property type="entry name" value="Cell_wall_metabolism_enzyme"/>
</dbReference>
<reference evidence="3" key="2">
    <citation type="submission" date="2023-01" db="EMBL/GenBank/DDBJ databases">
        <title>Draft genome sequence of Sneathiella chinensis strain NBRC 103408.</title>
        <authorList>
            <person name="Sun Q."/>
            <person name="Mori K."/>
        </authorList>
    </citation>
    <scope>NUCLEOTIDE SEQUENCE</scope>
    <source>
        <strain evidence="3">NBRC 103408</strain>
    </source>
</reference>
<name>A0ABQ5U340_9PROT</name>
<reference evidence="3" key="1">
    <citation type="journal article" date="2014" name="Int. J. Syst. Evol. Microbiol.">
        <title>Complete genome of a new Firmicutes species belonging to the dominant human colonic microbiota ('Ruminococcus bicirculans') reveals two chromosomes and a selective capacity to utilize plant glucans.</title>
        <authorList>
            <consortium name="NISC Comparative Sequencing Program"/>
            <person name="Wegmann U."/>
            <person name="Louis P."/>
            <person name="Goesmann A."/>
            <person name="Henrissat B."/>
            <person name="Duncan S.H."/>
            <person name="Flint H.J."/>
        </authorList>
    </citation>
    <scope>NUCLEOTIDE SEQUENCE</scope>
    <source>
        <strain evidence="3">NBRC 103408</strain>
    </source>
</reference>
<dbReference type="RefSeq" id="WP_206374302.1">
    <property type="nucleotide sequence ID" value="NZ_BSNF01000001.1"/>
</dbReference>
<accession>A0ABQ5U340</accession>
<evidence type="ECO:0000256" key="1">
    <source>
        <dbReference type="SAM" id="SignalP"/>
    </source>
</evidence>
<keyword evidence="3" id="KW-0482">Metalloprotease</keyword>
<evidence type="ECO:0000313" key="4">
    <source>
        <dbReference type="Proteomes" id="UP001161409"/>
    </source>
</evidence>
<protein>
    <submittedName>
        <fullName evidence="3">Periplasmic metalloprotease M23B family protein</fullName>
    </submittedName>
</protein>
<dbReference type="PANTHER" id="PTHR21666">
    <property type="entry name" value="PEPTIDASE-RELATED"/>
    <property type="match status" value="1"/>
</dbReference>
<dbReference type="InterPro" id="IPR011055">
    <property type="entry name" value="Dup_hybrid_motif"/>
</dbReference>
<proteinExistence type="predicted"/>
<keyword evidence="3" id="KW-0378">Hydrolase</keyword>
<dbReference type="GO" id="GO:0008237">
    <property type="term" value="F:metallopeptidase activity"/>
    <property type="evidence" value="ECO:0007669"/>
    <property type="project" value="UniProtKB-KW"/>
</dbReference>
<dbReference type="InterPro" id="IPR016047">
    <property type="entry name" value="M23ase_b-sheet_dom"/>
</dbReference>
<dbReference type="PANTHER" id="PTHR21666:SF285">
    <property type="entry name" value="M23 FAMILY METALLOPEPTIDASE"/>
    <property type="match status" value="1"/>
</dbReference>
<feature type="domain" description="M23ase beta-sheet core" evidence="2">
    <location>
        <begin position="167"/>
        <end position="262"/>
    </location>
</feature>
<evidence type="ECO:0000313" key="3">
    <source>
        <dbReference type="EMBL" id="GLQ05658.1"/>
    </source>
</evidence>
<dbReference type="Proteomes" id="UP001161409">
    <property type="component" value="Unassembled WGS sequence"/>
</dbReference>
<dbReference type="EMBL" id="BSNF01000001">
    <property type="protein sequence ID" value="GLQ05658.1"/>
    <property type="molecule type" value="Genomic_DNA"/>
</dbReference>
<keyword evidence="3" id="KW-0645">Protease</keyword>
<dbReference type="CDD" id="cd12797">
    <property type="entry name" value="M23_peptidase"/>
    <property type="match status" value="1"/>
</dbReference>
<dbReference type="Pfam" id="PF01551">
    <property type="entry name" value="Peptidase_M23"/>
    <property type="match status" value="1"/>
</dbReference>
<organism evidence="3 4">
    <name type="scientific">Sneathiella chinensis</name>
    <dbReference type="NCBI Taxonomy" id="349750"/>
    <lineage>
        <taxon>Bacteria</taxon>
        <taxon>Pseudomonadati</taxon>
        <taxon>Pseudomonadota</taxon>
        <taxon>Alphaproteobacteria</taxon>
        <taxon>Sneathiellales</taxon>
        <taxon>Sneathiellaceae</taxon>
        <taxon>Sneathiella</taxon>
    </lineage>
</organism>